<keyword evidence="3" id="KW-1185">Reference proteome</keyword>
<reference evidence="3" key="1">
    <citation type="journal article" date="2019" name="Int. J. Syst. Evol. Microbiol.">
        <title>The Global Catalogue of Microorganisms (GCM) 10K type strain sequencing project: providing services to taxonomists for standard genome sequencing and annotation.</title>
        <authorList>
            <consortium name="The Broad Institute Genomics Platform"/>
            <consortium name="The Broad Institute Genome Sequencing Center for Infectious Disease"/>
            <person name="Wu L."/>
            <person name="Ma J."/>
        </authorList>
    </citation>
    <scope>NUCLEOTIDE SEQUENCE [LARGE SCALE GENOMIC DNA]</scope>
    <source>
        <strain evidence="3">CCUG 54520</strain>
    </source>
</reference>
<feature type="transmembrane region" description="Helical" evidence="1">
    <location>
        <begin position="214"/>
        <end position="237"/>
    </location>
</feature>
<evidence type="ECO:0008006" key="4">
    <source>
        <dbReference type="Google" id="ProtNLM"/>
    </source>
</evidence>
<feature type="transmembrane region" description="Helical" evidence="1">
    <location>
        <begin position="521"/>
        <end position="539"/>
    </location>
</feature>
<feature type="transmembrane region" description="Helical" evidence="1">
    <location>
        <begin position="175"/>
        <end position="194"/>
    </location>
</feature>
<evidence type="ECO:0000256" key="1">
    <source>
        <dbReference type="SAM" id="Phobius"/>
    </source>
</evidence>
<gene>
    <name evidence="2" type="ORF">ACFO6S_06710</name>
</gene>
<feature type="transmembrane region" description="Helical" evidence="1">
    <location>
        <begin position="482"/>
        <end position="501"/>
    </location>
</feature>
<accession>A0ABV9FQS5</accession>
<dbReference type="EMBL" id="JBHSFO010000003">
    <property type="protein sequence ID" value="MFC4603370.1"/>
    <property type="molecule type" value="Genomic_DNA"/>
</dbReference>
<organism evidence="2 3">
    <name type="scientific">Rhodococcus kronopolitis</name>
    <dbReference type="NCBI Taxonomy" id="1460226"/>
    <lineage>
        <taxon>Bacteria</taxon>
        <taxon>Bacillati</taxon>
        <taxon>Actinomycetota</taxon>
        <taxon>Actinomycetes</taxon>
        <taxon>Mycobacteriales</taxon>
        <taxon>Nocardiaceae</taxon>
        <taxon>Rhodococcus</taxon>
    </lineage>
</organism>
<protein>
    <recommendedName>
        <fullName evidence="4">ABC-2 type transport system permease protein</fullName>
    </recommendedName>
</protein>
<feature type="transmembrane region" description="Helical" evidence="1">
    <location>
        <begin position="244"/>
        <end position="266"/>
    </location>
</feature>
<keyword evidence="1" id="KW-1133">Transmembrane helix</keyword>
<feature type="transmembrane region" description="Helical" evidence="1">
    <location>
        <begin position="449"/>
        <end position="470"/>
    </location>
</feature>
<feature type="transmembrane region" description="Helical" evidence="1">
    <location>
        <begin position="278"/>
        <end position="302"/>
    </location>
</feature>
<feature type="transmembrane region" description="Helical" evidence="1">
    <location>
        <begin position="579"/>
        <end position="598"/>
    </location>
</feature>
<comment type="caution">
    <text evidence="2">The sequence shown here is derived from an EMBL/GenBank/DDBJ whole genome shotgun (WGS) entry which is preliminary data.</text>
</comment>
<sequence length="603" mass="57988">MVTSLASRPPVRRLGRPTSAVAVLLALLGALALAIAPLLAVTRPVAGEAVSAAVVVAAVCATAAPLLALVALLGRRPAVAGALLAGAGALALGLLVTDLQLWAGPIDANRLELFRPLTAARLGVGPGAAVVVFGHGLAVLAGVLGMVTVARAAHEDGYGRSDLPDHDGAAVGRRIGAPLAGVAVAAALALAAALCARPLNSADPVLLMRPLLDAPAAVAVGSALVAAALLVVVAASLVATSVEVAAAAMLGAATAALSLVGPRFAAGVAADGVSVGPGAVVGVLAGLVLAAVAVAVPVVAAARARRGLARLLACRSRPADAAPRAGASGRKAAAAADAAVRSRVGRWHARTGVVTIAAGLLAVAGSLLPVLTATGWTALPSVPATRVVLVTGAVLVVAGVWLLLSEFAALVRPAVGVLWAAQVAAVSGVFAAVLPVLDVPGVGWGPGATVLTLSALAAVGAGLGAACAGSTERDGIDTSEPAALRPAVLGVGVAGALASVVGLAQPLVDGVGPGPGRGVDLWVRVLLVVVVVVAVAVAARSRPARGASLLAGAALAMGTYLIGWPLATGRVAEPVAGPGAVGAILGVVLLGAAAVVAVRSRLR</sequence>
<feature type="transmembrane region" description="Helical" evidence="1">
    <location>
        <begin position="546"/>
        <end position="567"/>
    </location>
</feature>
<dbReference type="RefSeq" id="WP_378415320.1">
    <property type="nucleotide sequence ID" value="NZ_JBHSFO010000003.1"/>
</dbReference>
<keyword evidence="1" id="KW-0472">Membrane</keyword>
<feature type="transmembrane region" description="Helical" evidence="1">
    <location>
        <begin position="50"/>
        <end position="73"/>
    </location>
</feature>
<keyword evidence="1" id="KW-0812">Transmembrane</keyword>
<proteinExistence type="predicted"/>
<feature type="transmembrane region" description="Helical" evidence="1">
    <location>
        <begin position="123"/>
        <end position="154"/>
    </location>
</feature>
<evidence type="ECO:0000313" key="3">
    <source>
        <dbReference type="Proteomes" id="UP001595914"/>
    </source>
</evidence>
<dbReference type="Proteomes" id="UP001595914">
    <property type="component" value="Unassembled WGS sequence"/>
</dbReference>
<feature type="transmembrane region" description="Helical" evidence="1">
    <location>
        <begin position="384"/>
        <end position="404"/>
    </location>
</feature>
<feature type="transmembrane region" description="Helical" evidence="1">
    <location>
        <begin position="351"/>
        <end position="372"/>
    </location>
</feature>
<name>A0ABV9FQS5_9NOCA</name>
<feature type="transmembrane region" description="Helical" evidence="1">
    <location>
        <begin position="80"/>
        <end position="103"/>
    </location>
</feature>
<feature type="transmembrane region" description="Helical" evidence="1">
    <location>
        <begin position="416"/>
        <end position="437"/>
    </location>
</feature>
<evidence type="ECO:0000313" key="2">
    <source>
        <dbReference type="EMBL" id="MFC4603370.1"/>
    </source>
</evidence>